<keyword evidence="2" id="KW-1185">Reference proteome</keyword>
<accession>A0AC60R1X1</accession>
<name>A0AC60R1X1_IXOPE</name>
<dbReference type="Proteomes" id="UP000805193">
    <property type="component" value="Unassembled WGS sequence"/>
</dbReference>
<evidence type="ECO:0000313" key="1">
    <source>
        <dbReference type="EMBL" id="KAG0445727.1"/>
    </source>
</evidence>
<sequence>MSACVRQWNDFRFVKKGYGCPVPTSGTGLPSNSKGNNVKGGRLVFSHDVLDDKTNDIIHVYDVDHDDAGFGGDNYCRIPDGVTEATG</sequence>
<protein>
    <submittedName>
        <fullName evidence="1">Uncharacterized protein</fullName>
    </submittedName>
</protein>
<comment type="caution">
    <text evidence="1">The sequence shown here is derived from an EMBL/GenBank/DDBJ whole genome shotgun (WGS) entry which is preliminary data.</text>
</comment>
<proteinExistence type="predicted"/>
<gene>
    <name evidence="1" type="ORF">HPB47_016085</name>
</gene>
<reference evidence="1 2" key="1">
    <citation type="journal article" date="2020" name="Cell">
        <title>Large-Scale Comparative Analyses of Tick Genomes Elucidate Their Genetic Diversity and Vector Capacities.</title>
        <authorList>
            <consortium name="Tick Genome and Microbiome Consortium (TIGMIC)"/>
            <person name="Jia N."/>
            <person name="Wang J."/>
            <person name="Shi W."/>
            <person name="Du L."/>
            <person name="Sun Y."/>
            <person name="Zhan W."/>
            <person name="Jiang J.F."/>
            <person name="Wang Q."/>
            <person name="Zhang B."/>
            <person name="Ji P."/>
            <person name="Bell-Sakyi L."/>
            <person name="Cui X.M."/>
            <person name="Yuan T.T."/>
            <person name="Jiang B.G."/>
            <person name="Yang W.F."/>
            <person name="Lam T.T."/>
            <person name="Chang Q.C."/>
            <person name="Ding S.J."/>
            <person name="Wang X.J."/>
            <person name="Zhu J.G."/>
            <person name="Ruan X.D."/>
            <person name="Zhao L."/>
            <person name="Wei J.T."/>
            <person name="Ye R.Z."/>
            <person name="Que T.C."/>
            <person name="Du C.H."/>
            <person name="Zhou Y.H."/>
            <person name="Cheng J.X."/>
            <person name="Dai P.F."/>
            <person name="Guo W.B."/>
            <person name="Han X.H."/>
            <person name="Huang E.J."/>
            <person name="Li L.F."/>
            <person name="Wei W."/>
            <person name="Gao Y.C."/>
            <person name="Liu J.Z."/>
            <person name="Shao H.Z."/>
            <person name="Wang X."/>
            <person name="Wang C.C."/>
            <person name="Yang T.C."/>
            <person name="Huo Q.B."/>
            <person name="Li W."/>
            <person name="Chen H.Y."/>
            <person name="Chen S.E."/>
            <person name="Zhou L.G."/>
            <person name="Ni X.B."/>
            <person name="Tian J.H."/>
            <person name="Sheng Y."/>
            <person name="Liu T."/>
            <person name="Pan Y.S."/>
            <person name="Xia L.Y."/>
            <person name="Li J."/>
            <person name="Zhao F."/>
            <person name="Cao W.C."/>
        </authorList>
    </citation>
    <scope>NUCLEOTIDE SEQUENCE [LARGE SCALE GENOMIC DNA]</scope>
    <source>
        <strain evidence="1">Iper-2018</strain>
    </source>
</reference>
<organism evidence="1 2">
    <name type="scientific">Ixodes persulcatus</name>
    <name type="common">Taiga tick</name>
    <dbReference type="NCBI Taxonomy" id="34615"/>
    <lineage>
        <taxon>Eukaryota</taxon>
        <taxon>Metazoa</taxon>
        <taxon>Ecdysozoa</taxon>
        <taxon>Arthropoda</taxon>
        <taxon>Chelicerata</taxon>
        <taxon>Arachnida</taxon>
        <taxon>Acari</taxon>
        <taxon>Parasitiformes</taxon>
        <taxon>Ixodida</taxon>
        <taxon>Ixodoidea</taxon>
        <taxon>Ixodidae</taxon>
        <taxon>Ixodinae</taxon>
        <taxon>Ixodes</taxon>
    </lineage>
</organism>
<dbReference type="EMBL" id="JABSTQ010000047">
    <property type="protein sequence ID" value="KAG0445727.1"/>
    <property type="molecule type" value="Genomic_DNA"/>
</dbReference>
<evidence type="ECO:0000313" key="2">
    <source>
        <dbReference type="Proteomes" id="UP000805193"/>
    </source>
</evidence>